<evidence type="ECO:0000259" key="1">
    <source>
        <dbReference type="Pfam" id="PF04296"/>
    </source>
</evidence>
<dbReference type="Pfam" id="PF04296">
    <property type="entry name" value="YlxR"/>
    <property type="match status" value="1"/>
</dbReference>
<evidence type="ECO:0000313" key="2">
    <source>
        <dbReference type="EMBL" id="MEQ2520993.1"/>
    </source>
</evidence>
<dbReference type="PANTHER" id="PTHR34215">
    <property type="entry name" value="BLL0784 PROTEIN"/>
    <property type="match status" value="1"/>
</dbReference>
<keyword evidence="3" id="KW-1185">Reference proteome</keyword>
<dbReference type="InterPro" id="IPR035931">
    <property type="entry name" value="YlxR-like_sf"/>
</dbReference>
<feature type="domain" description="YlxR" evidence="1">
    <location>
        <begin position="9"/>
        <end position="82"/>
    </location>
</feature>
<name>A0ABV1GHI2_9FIRM</name>
<dbReference type="Proteomes" id="UP001477672">
    <property type="component" value="Unassembled WGS sequence"/>
</dbReference>
<dbReference type="EMBL" id="JBBMFA010000101">
    <property type="protein sequence ID" value="MEQ2520993.1"/>
    <property type="molecule type" value="Genomic_DNA"/>
</dbReference>
<dbReference type="InterPro" id="IPR037465">
    <property type="entry name" value="YlxR"/>
</dbReference>
<dbReference type="CDD" id="cd00279">
    <property type="entry name" value="YlxR"/>
    <property type="match status" value="1"/>
</dbReference>
<organism evidence="2 3">
    <name type="scientific">Ruthenibacterium intestinale</name>
    <dbReference type="NCBI Taxonomy" id="3133163"/>
    <lineage>
        <taxon>Bacteria</taxon>
        <taxon>Bacillati</taxon>
        <taxon>Bacillota</taxon>
        <taxon>Clostridia</taxon>
        <taxon>Eubacteriales</taxon>
        <taxon>Oscillospiraceae</taxon>
        <taxon>Ruthenibacterium</taxon>
    </lineage>
</organism>
<reference evidence="2 3" key="1">
    <citation type="submission" date="2024-03" db="EMBL/GenBank/DDBJ databases">
        <title>Human intestinal bacterial collection.</title>
        <authorList>
            <person name="Pauvert C."/>
            <person name="Hitch T.C.A."/>
            <person name="Clavel T."/>
        </authorList>
    </citation>
    <scope>NUCLEOTIDE SEQUENCE [LARGE SCALE GENOMIC DNA]</scope>
    <source>
        <strain evidence="2 3">CLA-JM-H11</strain>
    </source>
</reference>
<dbReference type="Gene3D" id="3.30.1230.10">
    <property type="entry name" value="YlxR-like"/>
    <property type="match status" value="1"/>
</dbReference>
<proteinExistence type="predicted"/>
<dbReference type="NCBIfam" id="NF047356">
    <property type="entry name" value="RNA_bind_RnpM"/>
    <property type="match status" value="1"/>
</dbReference>
<protein>
    <submittedName>
        <fullName evidence="2">YlxR family protein</fullName>
    </submittedName>
</protein>
<dbReference type="InterPro" id="IPR007393">
    <property type="entry name" value="YlxR_dom"/>
</dbReference>
<dbReference type="PANTHER" id="PTHR34215:SF1">
    <property type="entry name" value="YLXR DOMAIN-CONTAINING PROTEIN"/>
    <property type="match status" value="1"/>
</dbReference>
<gene>
    <name evidence="2" type="ORF">WMO24_11215</name>
</gene>
<evidence type="ECO:0000313" key="3">
    <source>
        <dbReference type="Proteomes" id="UP001477672"/>
    </source>
</evidence>
<dbReference type="RefSeq" id="WP_349216534.1">
    <property type="nucleotide sequence ID" value="NZ_JBBMFA010000101.1"/>
</dbReference>
<sequence length="93" mass="10182">MTQRKIPLRRCNGCGESKPKKELVRVVRAQDGTVSLDLTGKKPGRGAYVCPSAACLAKARKARRIERALEVSIPDEIYAAMEAEIEKGEPNAE</sequence>
<accession>A0ABV1GHI2</accession>
<comment type="caution">
    <text evidence="2">The sequence shown here is derived from an EMBL/GenBank/DDBJ whole genome shotgun (WGS) entry which is preliminary data.</text>
</comment>
<dbReference type="SUPFAM" id="SSF64376">
    <property type="entry name" value="YlxR-like"/>
    <property type="match status" value="1"/>
</dbReference>